<dbReference type="GO" id="GO:0005840">
    <property type="term" value="C:ribosome"/>
    <property type="evidence" value="ECO:0007669"/>
    <property type="project" value="UniProtKB-KW"/>
</dbReference>
<evidence type="ECO:0000313" key="2">
    <source>
        <dbReference type="EMBL" id="CAA9291183.1"/>
    </source>
</evidence>
<gene>
    <name evidence="2" type="ORF">AVDCRST_MAG48-524</name>
</gene>
<feature type="non-terminal residue" evidence="2">
    <location>
        <position position="1"/>
    </location>
</feature>
<keyword evidence="2" id="KW-0687">Ribonucleoprotein</keyword>
<dbReference type="EMBL" id="CADCTS010000079">
    <property type="protein sequence ID" value="CAA9291183.1"/>
    <property type="molecule type" value="Genomic_DNA"/>
</dbReference>
<proteinExistence type="predicted"/>
<dbReference type="AlphaFoldDB" id="A0A6J4JYU2"/>
<protein>
    <submittedName>
        <fullName evidence="2">LSU ribosomal protein L7p/L12p (P1/P2)</fullName>
    </submittedName>
</protein>
<reference evidence="2" key="1">
    <citation type="submission" date="2020-02" db="EMBL/GenBank/DDBJ databases">
        <authorList>
            <person name="Meier V. D."/>
        </authorList>
    </citation>
    <scope>NUCLEOTIDE SEQUENCE</scope>
    <source>
        <strain evidence="2">AVDCRST_MAG48</strain>
    </source>
</reference>
<feature type="compositionally biased region" description="Low complexity" evidence="1">
    <location>
        <begin position="35"/>
        <end position="44"/>
    </location>
</feature>
<accession>A0A6J4JYU2</accession>
<organism evidence="2">
    <name type="scientific">uncultured Friedmanniella sp</name>
    <dbReference type="NCBI Taxonomy" id="335381"/>
    <lineage>
        <taxon>Bacteria</taxon>
        <taxon>Bacillati</taxon>
        <taxon>Actinomycetota</taxon>
        <taxon>Actinomycetes</taxon>
        <taxon>Propionibacteriales</taxon>
        <taxon>Nocardioidaceae</taxon>
        <taxon>Friedmanniella</taxon>
        <taxon>environmental samples</taxon>
    </lineage>
</organism>
<name>A0A6J4JYU2_9ACTN</name>
<keyword evidence="2" id="KW-0689">Ribosomal protein</keyword>
<sequence>ASVSRRPRTWSRPPPRPSWRRSPRSRPTRPRRPSRAPAPRSPSS</sequence>
<feature type="region of interest" description="Disordered" evidence="1">
    <location>
        <begin position="1"/>
        <end position="44"/>
    </location>
</feature>
<feature type="compositionally biased region" description="Basic residues" evidence="1">
    <location>
        <begin position="18"/>
        <end position="34"/>
    </location>
</feature>
<evidence type="ECO:0000256" key="1">
    <source>
        <dbReference type="SAM" id="MobiDB-lite"/>
    </source>
</evidence>
<feature type="non-terminal residue" evidence="2">
    <location>
        <position position="44"/>
    </location>
</feature>